<gene>
    <name evidence="2" type="ORF">MMF98_13755</name>
</gene>
<dbReference type="InterPro" id="IPR016181">
    <property type="entry name" value="Acyl_CoA_acyltransferase"/>
</dbReference>
<feature type="domain" description="N-acetyltransferase" evidence="1">
    <location>
        <begin position="11"/>
        <end position="148"/>
    </location>
</feature>
<organism evidence="2 3">
    <name type="scientific">Variovorax terrae</name>
    <dbReference type="NCBI Taxonomy" id="2923278"/>
    <lineage>
        <taxon>Bacteria</taxon>
        <taxon>Pseudomonadati</taxon>
        <taxon>Pseudomonadota</taxon>
        <taxon>Betaproteobacteria</taxon>
        <taxon>Burkholderiales</taxon>
        <taxon>Comamonadaceae</taxon>
        <taxon>Variovorax</taxon>
    </lineage>
</organism>
<dbReference type="SUPFAM" id="SSF55729">
    <property type="entry name" value="Acyl-CoA N-acyltransferases (Nat)"/>
    <property type="match status" value="1"/>
</dbReference>
<dbReference type="AlphaFoldDB" id="A0A9X1VUW2"/>
<evidence type="ECO:0000259" key="1">
    <source>
        <dbReference type="Pfam" id="PF13302"/>
    </source>
</evidence>
<dbReference type="Pfam" id="PF13302">
    <property type="entry name" value="Acetyltransf_3"/>
    <property type="match status" value="1"/>
</dbReference>
<dbReference type="EMBL" id="JALGBI010000001">
    <property type="protein sequence ID" value="MCJ0764276.1"/>
    <property type="molecule type" value="Genomic_DNA"/>
</dbReference>
<protein>
    <submittedName>
        <fullName evidence="2">GNAT family N-acetyltransferase</fullName>
    </submittedName>
</protein>
<dbReference type="InterPro" id="IPR000182">
    <property type="entry name" value="GNAT_dom"/>
</dbReference>
<evidence type="ECO:0000313" key="3">
    <source>
        <dbReference type="Proteomes" id="UP001139447"/>
    </source>
</evidence>
<dbReference type="PANTHER" id="PTHR43441">
    <property type="entry name" value="RIBOSOMAL-PROTEIN-SERINE ACETYLTRANSFERASE"/>
    <property type="match status" value="1"/>
</dbReference>
<evidence type="ECO:0000313" key="2">
    <source>
        <dbReference type="EMBL" id="MCJ0764276.1"/>
    </source>
</evidence>
<keyword evidence="3" id="KW-1185">Reference proteome</keyword>
<accession>A0A9X1VUW2</accession>
<dbReference type="InterPro" id="IPR051908">
    <property type="entry name" value="Ribosomal_N-acetyltransferase"/>
</dbReference>
<dbReference type="GO" id="GO:0005737">
    <property type="term" value="C:cytoplasm"/>
    <property type="evidence" value="ECO:0007669"/>
    <property type="project" value="TreeGrafter"/>
</dbReference>
<dbReference type="GO" id="GO:0008999">
    <property type="term" value="F:protein-N-terminal-alanine acetyltransferase activity"/>
    <property type="evidence" value="ECO:0007669"/>
    <property type="project" value="TreeGrafter"/>
</dbReference>
<comment type="caution">
    <text evidence="2">The sequence shown here is derived from an EMBL/GenBank/DDBJ whole genome shotgun (WGS) entry which is preliminary data.</text>
</comment>
<dbReference type="RefSeq" id="WP_243306865.1">
    <property type="nucleotide sequence ID" value="NZ_JALGBI010000001.1"/>
</dbReference>
<sequence length="175" mass="19485">MPELLIEGAKVALRRFSAGDIGDDYLGWLNDPLLMRYSNQRFAHHNRQSSLRYLASFEDSPNFFLSVRDRANDRLLGTMTAYVSPHHGTADMGILIGAAEARGRGVGLDAWCTLMAWLLAKQGLRKVTAGTLACNTSMLRLVHDSGMEAEGVRRQQEIVNGAPQDILYFARFRDA</sequence>
<dbReference type="Proteomes" id="UP001139447">
    <property type="component" value="Unassembled WGS sequence"/>
</dbReference>
<dbReference type="PANTHER" id="PTHR43441:SF2">
    <property type="entry name" value="FAMILY ACETYLTRANSFERASE, PUTATIVE (AFU_ORTHOLOGUE AFUA_7G00850)-RELATED"/>
    <property type="match status" value="1"/>
</dbReference>
<dbReference type="GO" id="GO:1990189">
    <property type="term" value="F:protein N-terminal-serine acetyltransferase activity"/>
    <property type="evidence" value="ECO:0007669"/>
    <property type="project" value="TreeGrafter"/>
</dbReference>
<name>A0A9X1VUW2_9BURK</name>
<reference evidence="2" key="1">
    <citation type="submission" date="2022-03" db="EMBL/GenBank/DDBJ databases">
        <authorList>
            <person name="Woo C.Y."/>
        </authorList>
    </citation>
    <scope>NUCLEOTIDE SEQUENCE</scope>
    <source>
        <strain evidence="2">CYS-02</strain>
    </source>
</reference>
<dbReference type="Gene3D" id="3.40.630.30">
    <property type="match status" value="1"/>
</dbReference>
<proteinExistence type="predicted"/>